<accession>A0AAV5BY12</accession>
<protein>
    <submittedName>
        <fullName evidence="1">Uncharacterized protein</fullName>
    </submittedName>
</protein>
<organism evidence="1 2">
    <name type="scientific">Eleusine coracana subsp. coracana</name>
    <dbReference type="NCBI Taxonomy" id="191504"/>
    <lineage>
        <taxon>Eukaryota</taxon>
        <taxon>Viridiplantae</taxon>
        <taxon>Streptophyta</taxon>
        <taxon>Embryophyta</taxon>
        <taxon>Tracheophyta</taxon>
        <taxon>Spermatophyta</taxon>
        <taxon>Magnoliopsida</taxon>
        <taxon>Liliopsida</taxon>
        <taxon>Poales</taxon>
        <taxon>Poaceae</taxon>
        <taxon>PACMAD clade</taxon>
        <taxon>Chloridoideae</taxon>
        <taxon>Cynodonteae</taxon>
        <taxon>Eleusininae</taxon>
        <taxon>Eleusine</taxon>
    </lineage>
</organism>
<dbReference type="InterPro" id="IPR036282">
    <property type="entry name" value="Glutathione-S-Trfase_C_sf"/>
</dbReference>
<dbReference type="SUPFAM" id="SSF47616">
    <property type="entry name" value="GST C-terminal domain-like"/>
    <property type="match status" value="1"/>
</dbReference>
<evidence type="ECO:0000313" key="1">
    <source>
        <dbReference type="EMBL" id="GJM91291.1"/>
    </source>
</evidence>
<sequence>MFSWVKATEQLSDTKLIDAAKTPLLTVWMERFCELDTAKAVLQDVNVVVEYAKAAQAPIAAAAINN</sequence>
<name>A0AAV5BY12_ELECO</name>
<keyword evidence="2" id="KW-1185">Reference proteome</keyword>
<reference evidence="1" key="1">
    <citation type="journal article" date="2018" name="DNA Res.">
        <title>Multiple hybrid de novo genome assembly of finger millet, an orphan allotetraploid crop.</title>
        <authorList>
            <person name="Hatakeyama M."/>
            <person name="Aluri S."/>
            <person name="Balachadran M.T."/>
            <person name="Sivarajan S.R."/>
            <person name="Patrignani A."/>
            <person name="Gruter S."/>
            <person name="Poveda L."/>
            <person name="Shimizu-Inatsugi R."/>
            <person name="Baeten J."/>
            <person name="Francoijs K.J."/>
            <person name="Nataraja K.N."/>
            <person name="Reddy Y.A.N."/>
            <person name="Phadnis S."/>
            <person name="Ravikumar R.L."/>
            <person name="Schlapbach R."/>
            <person name="Sreeman S.M."/>
            <person name="Shimizu K.K."/>
        </authorList>
    </citation>
    <scope>NUCLEOTIDE SEQUENCE</scope>
</reference>
<reference evidence="1" key="2">
    <citation type="submission" date="2021-12" db="EMBL/GenBank/DDBJ databases">
        <title>Resequencing data analysis of finger millet.</title>
        <authorList>
            <person name="Hatakeyama M."/>
            <person name="Aluri S."/>
            <person name="Balachadran M.T."/>
            <person name="Sivarajan S.R."/>
            <person name="Poveda L."/>
            <person name="Shimizu-Inatsugi R."/>
            <person name="Schlapbach R."/>
            <person name="Sreeman S.M."/>
            <person name="Shimizu K.K."/>
        </authorList>
    </citation>
    <scope>NUCLEOTIDE SEQUENCE</scope>
</reference>
<dbReference type="EMBL" id="BQKI01000003">
    <property type="protein sequence ID" value="GJM91291.1"/>
    <property type="molecule type" value="Genomic_DNA"/>
</dbReference>
<proteinExistence type="predicted"/>
<comment type="caution">
    <text evidence="1">The sequence shown here is derived from an EMBL/GenBank/DDBJ whole genome shotgun (WGS) entry which is preliminary data.</text>
</comment>
<gene>
    <name evidence="1" type="primary">ga07653</name>
    <name evidence="1" type="ORF">PR202_ga07653</name>
</gene>
<dbReference type="AlphaFoldDB" id="A0AAV5BY12"/>
<dbReference type="Gene3D" id="1.20.1050.10">
    <property type="match status" value="1"/>
</dbReference>
<dbReference type="Proteomes" id="UP001054889">
    <property type="component" value="Unassembled WGS sequence"/>
</dbReference>
<evidence type="ECO:0000313" key="2">
    <source>
        <dbReference type="Proteomes" id="UP001054889"/>
    </source>
</evidence>